<keyword evidence="2" id="KW-0472">Membrane</keyword>
<evidence type="ECO:0000256" key="1">
    <source>
        <dbReference type="PROSITE-ProRule" id="PRU01011"/>
    </source>
</evidence>
<dbReference type="EMBL" id="NCKU01002027">
    <property type="protein sequence ID" value="RWS10637.1"/>
    <property type="molecule type" value="Genomic_DNA"/>
</dbReference>
<keyword evidence="2" id="KW-0812">Transmembrane</keyword>
<keyword evidence="5" id="KW-1185">Reference proteome</keyword>
<dbReference type="Proteomes" id="UP000285301">
    <property type="component" value="Unassembled WGS sequence"/>
</dbReference>
<keyword evidence="2" id="KW-1133">Transmembrane helix</keyword>
<proteinExistence type="predicted"/>
<evidence type="ECO:0000256" key="2">
    <source>
        <dbReference type="SAM" id="Phobius"/>
    </source>
</evidence>
<organism evidence="4 5">
    <name type="scientific">Dinothrombium tinctorium</name>
    <dbReference type="NCBI Taxonomy" id="1965070"/>
    <lineage>
        <taxon>Eukaryota</taxon>
        <taxon>Metazoa</taxon>
        <taxon>Ecdysozoa</taxon>
        <taxon>Arthropoda</taxon>
        <taxon>Chelicerata</taxon>
        <taxon>Arachnida</taxon>
        <taxon>Acari</taxon>
        <taxon>Acariformes</taxon>
        <taxon>Trombidiformes</taxon>
        <taxon>Prostigmata</taxon>
        <taxon>Anystina</taxon>
        <taxon>Parasitengona</taxon>
        <taxon>Trombidioidea</taxon>
        <taxon>Trombidiidae</taxon>
        <taxon>Dinothrombium</taxon>
    </lineage>
</organism>
<comment type="caution">
    <text evidence="4">The sequence shown here is derived from an EMBL/GenBank/DDBJ whole genome shotgun (WGS) entry which is preliminary data.</text>
</comment>
<name>A0A3S3PJ52_9ACAR</name>
<feature type="chain" id="PRO_5018791722" evidence="3">
    <location>
        <begin position="19"/>
        <end position="329"/>
    </location>
</feature>
<evidence type="ECO:0000313" key="5">
    <source>
        <dbReference type="Proteomes" id="UP000285301"/>
    </source>
</evidence>
<gene>
    <name evidence="4" type="ORF">B4U79_17591</name>
</gene>
<dbReference type="SUPFAM" id="SSF50923">
    <property type="entry name" value="Hemopexin-like domain"/>
    <property type="match status" value="1"/>
</dbReference>
<dbReference type="PROSITE" id="PS51642">
    <property type="entry name" value="HEMOPEXIN_2"/>
    <property type="match status" value="1"/>
</dbReference>
<evidence type="ECO:0000313" key="4">
    <source>
        <dbReference type="EMBL" id="RWS10637.1"/>
    </source>
</evidence>
<accession>A0A3S3PJ52</accession>
<sequence>MLIKLFALQLFFSTSLKAESIDSYCDDAYIDAIMWSFRKNKTENDIIFVFRGQHFWKYNLKTRNLWDERLIKHVWPDVKLPVTAVSGVQSGYTVGKEDCHKVVIVSRFSYYIYDCKEKYESNQTLRSTGVIIYEQQAISIEALVVSKNIKSQNEVYFCDGTECLQCPAKIDDTTFYISKNERGEKLCFFDGITDVCECRYLKNTFGWNTLDAASVFQSFAPYKLKIIVSLGNKMRLLETRQLPIRPPFEIKNNYLVSKDVFGCKKSLKFSFVMLFLLFLLIAIVSIAIAFSWYYFYESREDINYRATHTTTRMTANELKPHIVKQSLTY</sequence>
<feature type="transmembrane region" description="Helical" evidence="2">
    <location>
        <begin position="271"/>
        <end position="295"/>
    </location>
</feature>
<dbReference type="InterPro" id="IPR036375">
    <property type="entry name" value="Hemopexin-like_dom_sf"/>
</dbReference>
<dbReference type="AlphaFoldDB" id="A0A3S3PJ52"/>
<feature type="signal peptide" evidence="3">
    <location>
        <begin position="1"/>
        <end position="18"/>
    </location>
</feature>
<protein>
    <submittedName>
        <fullName evidence="4">Uncharacterized protein</fullName>
    </submittedName>
</protein>
<dbReference type="Gene3D" id="2.110.10.10">
    <property type="entry name" value="Hemopexin-like domain"/>
    <property type="match status" value="1"/>
</dbReference>
<keyword evidence="3" id="KW-0732">Signal</keyword>
<reference evidence="4 5" key="1">
    <citation type="journal article" date="2018" name="Gigascience">
        <title>Genomes of trombidid mites reveal novel predicted allergens and laterally-transferred genes associated with secondary metabolism.</title>
        <authorList>
            <person name="Dong X."/>
            <person name="Chaisiri K."/>
            <person name="Xia D."/>
            <person name="Armstrong S.D."/>
            <person name="Fang Y."/>
            <person name="Donnelly M.J."/>
            <person name="Kadowaki T."/>
            <person name="McGarry J.W."/>
            <person name="Darby A.C."/>
            <person name="Makepeace B.L."/>
        </authorList>
    </citation>
    <scope>NUCLEOTIDE SEQUENCE [LARGE SCALE GENOMIC DNA]</scope>
    <source>
        <strain evidence="4">UoL-WK</strain>
    </source>
</reference>
<feature type="repeat" description="Hemopexin" evidence="1">
    <location>
        <begin position="27"/>
        <end position="78"/>
    </location>
</feature>
<evidence type="ECO:0000256" key="3">
    <source>
        <dbReference type="SAM" id="SignalP"/>
    </source>
</evidence>
<dbReference type="InterPro" id="IPR018487">
    <property type="entry name" value="Hemopexin-like_repeat"/>
</dbReference>